<keyword evidence="1" id="KW-1133">Transmembrane helix</keyword>
<proteinExistence type="predicted"/>
<sequence>MTKMAGIKLRILPIIILFALFPSPKIHAQEGKVVFSIASVIPGENQALILAGYQHLTDCYSMGGCYRAGKLSWFLYDGEKFKEINLNGLTPLFWNNGWILEEIVRDEKGAPKTFELYRYTADEREKLLSLNVSANTRYNFVRVYSNGSTVMIVHITRNGFPRTNHIYFFDLFKRTISEPIVIKEEFNHVFYGNGVWFLVYRYGDRGGGYAIKEWKIYHFSKNADFADFSFNGTHVLIVYRGYVNRTLWNAVYIWNFTDEKFILNTTEFRYPLKVYGWNQSWYIGGGGLDWWHLYKLENRSLKLVSTKSVSAFSRFSGTPALVVGSKIIWLKGVADTDLSIHYYTEMMEHWLTPQPAPFNGSVVYVEYKRDRKLVIVKDNTTTEIPLNDKFGFYAIIPTKRYLLLLRYIKDGDSALLKYQNGELVDLTQKLEALCEKPKPVYYHISNIKAWGDTFLVYLTPSEGHDELFHYNGSFKYVGRFFYPLGQFGRFYIINNYKDYSHIYNGSCIYNLPLKGIYTDERILIAVNGTTTQAYVLEGDKLKGIAIVNETLYFWYKAGPYPVFLDKKAFKRVYVFDGKAFHKLPFERRNNNEVAVTYLNESLLIVHAKYMSIEWKNKEEPPIYKFNTTVYRWNLTKIAEFHRFLIPLDYKNDSIILGYRSHGIYAPNSPFKGIYAYNTELRILFEPKDRTVYYYINGTVVAQSCIYGIKVSCSYKVFTSSKKLLGEFKGTDVFDYTFWKGELYLSNGTHLIKVSSFLKSLKLPVKLYCVRMTPLRHGIVLWGVQNIVLYNGTFKDLSDDLVGAFLKRKDVIFCKSSPLKGVKKEPISETHEVGITSKTLNTSTVQTSKQYTRNYLLFLVAILLLILLLRIIQTKGRKKR</sequence>
<dbReference type="PATRIC" id="fig|55802.8.peg.687"/>
<gene>
    <name evidence="2" type="ORF">TBCH5v1_0694</name>
</gene>
<accession>A0A0S1XA81</accession>
<dbReference type="AlphaFoldDB" id="A0A0S1XA81"/>
<organism evidence="2 3">
    <name type="scientific">Thermococcus barophilus</name>
    <dbReference type="NCBI Taxonomy" id="55802"/>
    <lineage>
        <taxon>Archaea</taxon>
        <taxon>Methanobacteriati</taxon>
        <taxon>Methanobacteriota</taxon>
        <taxon>Thermococci</taxon>
        <taxon>Thermococcales</taxon>
        <taxon>Thermococcaceae</taxon>
        <taxon>Thermococcus</taxon>
    </lineage>
</organism>
<reference evidence="2 3" key="1">
    <citation type="journal article" date="2016" name="Genome Announc.">
        <title>Complete genome sequence of the hyperthermophilic and piezophilic archaeon Thermococcus barophilus Ch5, capable of growth at the expense of hydrogenogenesis from carbon monoxide and formate.</title>
        <authorList>
            <person name="Oger P."/>
            <person name="Sokolova T.G."/>
            <person name="Kozhevnikova D.A."/>
            <person name="Taranov E.A."/>
            <person name="Vannier P."/>
            <person name="Lee H.S."/>
            <person name="Kwon K.K."/>
            <person name="Kang S.G."/>
            <person name="Lee J.H."/>
            <person name="Bonch-Osmolovskaya E.A."/>
            <person name="Lebedinsky A.V."/>
        </authorList>
    </citation>
    <scope>NUCLEOTIDE SEQUENCE [LARGE SCALE GENOMIC DNA]</scope>
    <source>
        <strain evidence="3">Ch5</strain>
    </source>
</reference>
<feature type="transmembrane region" description="Helical" evidence="1">
    <location>
        <begin position="854"/>
        <end position="871"/>
    </location>
</feature>
<keyword evidence="1" id="KW-0472">Membrane</keyword>
<evidence type="ECO:0000256" key="1">
    <source>
        <dbReference type="SAM" id="Phobius"/>
    </source>
</evidence>
<evidence type="ECO:0000313" key="3">
    <source>
        <dbReference type="Proteomes" id="UP000066042"/>
    </source>
</evidence>
<dbReference type="EMBL" id="CP013050">
    <property type="protein sequence ID" value="ALM74652.1"/>
    <property type="molecule type" value="Genomic_DNA"/>
</dbReference>
<protein>
    <submittedName>
        <fullName evidence="2">Uncharacterized protein</fullName>
    </submittedName>
</protein>
<keyword evidence="1" id="KW-0812">Transmembrane</keyword>
<dbReference type="STRING" id="55802.TBCH5v1_0694"/>
<dbReference type="GeneID" id="26135972"/>
<dbReference type="Proteomes" id="UP000066042">
    <property type="component" value="Chromosome"/>
</dbReference>
<name>A0A0S1XA81_THEBA</name>
<evidence type="ECO:0000313" key="2">
    <source>
        <dbReference type="EMBL" id="ALM74652.1"/>
    </source>
</evidence>
<dbReference type="RefSeq" id="WP_056933505.1">
    <property type="nucleotide sequence ID" value="NZ_CP013050.1"/>
</dbReference>